<dbReference type="SMART" id="SM00304">
    <property type="entry name" value="HAMP"/>
    <property type="match status" value="1"/>
</dbReference>
<dbReference type="Pfam" id="PF12729">
    <property type="entry name" value="4HB_MCP_1"/>
    <property type="match status" value="1"/>
</dbReference>
<dbReference type="InterPro" id="IPR003660">
    <property type="entry name" value="HAMP_dom"/>
</dbReference>
<dbReference type="Gene3D" id="1.10.287.950">
    <property type="entry name" value="Methyl-accepting chemotaxis protein"/>
    <property type="match status" value="1"/>
</dbReference>
<dbReference type="PROSITE" id="PS50111">
    <property type="entry name" value="CHEMOTAXIS_TRANSDUC_2"/>
    <property type="match status" value="1"/>
</dbReference>
<feature type="domain" description="HAMP" evidence="7">
    <location>
        <begin position="213"/>
        <end position="265"/>
    </location>
</feature>
<dbReference type="SUPFAM" id="SSF58104">
    <property type="entry name" value="Methyl-accepting chemotaxis protein (MCP) signaling domain"/>
    <property type="match status" value="1"/>
</dbReference>
<dbReference type="Gene3D" id="6.10.340.10">
    <property type="match status" value="1"/>
</dbReference>
<keyword evidence="5" id="KW-1133">Transmembrane helix</keyword>
<dbReference type="Pfam" id="PF00672">
    <property type="entry name" value="HAMP"/>
    <property type="match status" value="1"/>
</dbReference>
<dbReference type="InterPro" id="IPR024478">
    <property type="entry name" value="HlyB_4HB_MCP"/>
</dbReference>
<dbReference type="EMBL" id="JAUOZS010000001">
    <property type="protein sequence ID" value="MDT8900683.1"/>
    <property type="molecule type" value="Genomic_DNA"/>
</dbReference>
<evidence type="ECO:0000256" key="2">
    <source>
        <dbReference type="ARBA" id="ARBA00029447"/>
    </source>
</evidence>
<dbReference type="PROSITE" id="PS50885">
    <property type="entry name" value="HAMP"/>
    <property type="match status" value="1"/>
</dbReference>
<feature type="coiled-coil region" evidence="4">
    <location>
        <begin position="303"/>
        <end position="330"/>
    </location>
</feature>
<evidence type="ECO:0000256" key="4">
    <source>
        <dbReference type="SAM" id="Coils"/>
    </source>
</evidence>
<dbReference type="PANTHER" id="PTHR43531">
    <property type="entry name" value="PROTEIN ICFG"/>
    <property type="match status" value="1"/>
</dbReference>
<keyword evidence="1" id="KW-0145">Chemotaxis</keyword>
<dbReference type="InterPro" id="IPR051310">
    <property type="entry name" value="MCP_chemotaxis"/>
</dbReference>
<sequence>MNWFQNFKIANKLIISFLVVAVIAGAVGAVGVYNLFILAREDKVLFEYYSVPLEQMGVIKEAYQKSRVNVRDAILNKDAKIIAANIKQFDDRIKDMKSETASVGKTLVSDEGRKVHKTLEVAVTEYDIYCKELFTMIQAGQIDQVNQLMQTKGMRMAEILEGSLAKLGDMKVDLAKQKAASNKETADKATMIMLAFVAIGVLLAMVLGVFVSRLISRPLKEMVGVAGKLADGDLDVSITVRSRDEVGELAKAFQTMTDNINHAMSNINASADQVASGSKQMSDSSMALSQGATEQASSIEELTASLEEIAAQTEQNAANANQANTLAEAAKDNAAEGNSQMLGMLKAMDDINESSASISKIIKVIDEIAFQTNILALNAAVEAARAGQHGKGFAVVAEEVRNLAARSANAAKETTALIEGSIKKVEGGTRIANATATALDQIVDGVTKVAELVGQIAVASNEQAAGIAQVNQGVMQVSQVVQTNSATAEESAAASEELAGQAEILKEAVARFKLKKIGSGPNRLSELSPEIMRALENMAEKKGNSSVAKPAKIVLSDAEFGKY</sequence>
<keyword evidence="5" id="KW-0472">Membrane</keyword>
<feature type="transmembrane region" description="Helical" evidence="5">
    <location>
        <begin position="191"/>
        <end position="211"/>
    </location>
</feature>
<reference evidence="8 9" key="1">
    <citation type="submission" date="2023-07" db="EMBL/GenBank/DDBJ databases">
        <title>The novel representative of Negativicutes class, Anaeroselena agilis gen. nov. sp. nov.</title>
        <authorList>
            <person name="Prokofeva M.I."/>
            <person name="Elcheninov A.G."/>
            <person name="Klyukina A."/>
            <person name="Kublanov I.V."/>
            <person name="Frolov E.N."/>
            <person name="Podosokorskaya O.A."/>
        </authorList>
    </citation>
    <scope>NUCLEOTIDE SEQUENCE [LARGE SCALE GENOMIC DNA]</scope>
    <source>
        <strain evidence="8 9">4137-cl</strain>
    </source>
</reference>
<protein>
    <submittedName>
        <fullName evidence="8">Methyl-accepting chemotaxis protein</fullName>
    </submittedName>
</protein>
<accession>A0ABU3NV51</accession>
<evidence type="ECO:0000259" key="6">
    <source>
        <dbReference type="PROSITE" id="PS50111"/>
    </source>
</evidence>
<dbReference type="SMART" id="SM00283">
    <property type="entry name" value="MA"/>
    <property type="match status" value="1"/>
</dbReference>
<evidence type="ECO:0000256" key="1">
    <source>
        <dbReference type="ARBA" id="ARBA00022500"/>
    </source>
</evidence>
<dbReference type="RefSeq" id="WP_413779220.1">
    <property type="nucleotide sequence ID" value="NZ_JAUOZS010000001.1"/>
</dbReference>
<organism evidence="8 9">
    <name type="scientific">Anaeroselena agilis</name>
    <dbReference type="NCBI Taxonomy" id="3063788"/>
    <lineage>
        <taxon>Bacteria</taxon>
        <taxon>Bacillati</taxon>
        <taxon>Bacillota</taxon>
        <taxon>Negativicutes</taxon>
        <taxon>Acetonemataceae</taxon>
        <taxon>Anaeroselena</taxon>
    </lineage>
</organism>
<evidence type="ECO:0000313" key="9">
    <source>
        <dbReference type="Proteomes" id="UP001254848"/>
    </source>
</evidence>
<dbReference type="InterPro" id="IPR004089">
    <property type="entry name" value="MCPsignal_dom"/>
</dbReference>
<evidence type="ECO:0000259" key="7">
    <source>
        <dbReference type="PROSITE" id="PS50885"/>
    </source>
</evidence>
<dbReference type="CDD" id="cd11386">
    <property type="entry name" value="MCP_signal"/>
    <property type="match status" value="1"/>
</dbReference>
<feature type="domain" description="Methyl-accepting transducer" evidence="6">
    <location>
        <begin position="270"/>
        <end position="499"/>
    </location>
</feature>
<feature type="transmembrane region" description="Helical" evidence="5">
    <location>
        <begin position="13"/>
        <end position="36"/>
    </location>
</feature>
<dbReference type="Pfam" id="PF00015">
    <property type="entry name" value="MCPsignal"/>
    <property type="match status" value="1"/>
</dbReference>
<keyword evidence="4" id="KW-0175">Coiled coil</keyword>
<keyword evidence="5" id="KW-0812">Transmembrane</keyword>
<dbReference type="Proteomes" id="UP001254848">
    <property type="component" value="Unassembled WGS sequence"/>
</dbReference>
<keyword evidence="3" id="KW-0807">Transducer</keyword>
<dbReference type="PANTHER" id="PTHR43531:SF11">
    <property type="entry name" value="METHYL-ACCEPTING CHEMOTAXIS PROTEIN 3"/>
    <property type="match status" value="1"/>
</dbReference>
<gene>
    <name evidence="8" type="ORF">Q4T40_05440</name>
</gene>
<dbReference type="CDD" id="cd06225">
    <property type="entry name" value="HAMP"/>
    <property type="match status" value="1"/>
</dbReference>
<name>A0ABU3NV51_9FIRM</name>
<proteinExistence type="inferred from homology"/>
<evidence type="ECO:0000256" key="3">
    <source>
        <dbReference type="PROSITE-ProRule" id="PRU00284"/>
    </source>
</evidence>
<comment type="caution">
    <text evidence="8">The sequence shown here is derived from an EMBL/GenBank/DDBJ whole genome shotgun (WGS) entry which is preliminary data.</text>
</comment>
<keyword evidence="9" id="KW-1185">Reference proteome</keyword>
<evidence type="ECO:0000256" key="5">
    <source>
        <dbReference type="SAM" id="Phobius"/>
    </source>
</evidence>
<evidence type="ECO:0000313" key="8">
    <source>
        <dbReference type="EMBL" id="MDT8900683.1"/>
    </source>
</evidence>
<comment type="similarity">
    <text evidence="2">Belongs to the methyl-accepting chemotaxis (MCP) protein family.</text>
</comment>